<organism evidence="1 2">
    <name type="scientific">Brevibacillus ruminantium</name>
    <dbReference type="NCBI Taxonomy" id="2950604"/>
    <lineage>
        <taxon>Bacteria</taxon>
        <taxon>Bacillati</taxon>
        <taxon>Bacillota</taxon>
        <taxon>Bacilli</taxon>
        <taxon>Bacillales</taxon>
        <taxon>Paenibacillaceae</taxon>
        <taxon>Brevibacillus</taxon>
    </lineage>
</organism>
<accession>A0ABY4WFN7</accession>
<keyword evidence="2" id="KW-1185">Reference proteome</keyword>
<sequence length="198" mass="23520">MTLDSMKFDLRKSNAHQESVIEQMISDLEDFVYEWRRSSLWSKDLYISLPAIDNNQYTMENIEKISSFYPFYKTFMSRARDTVIDICGETFWDGGIDGFYFRTETIFPIQEQISESRPTSNPMVKLLNDISYQVRNNYDKEFMWCPYYGYGKYAKNVTHNLGVIANQTNIFDYICIQPQYYFQGSTYKKNVNRVYDSA</sequence>
<dbReference type="EMBL" id="CP098755">
    <property type="protein sequence ID" value="USG65968.1"/>
    <property type="molecule type" value="Genomic_DNA"/>
</dbReference>
<protein>
    <submittedName>
        <fullName evidence="1">DUF4855 domain-containing protein</fullName>
    </submittedName>
</protein>
<reference evidence="1" key="1">
    <citation type="submission" date="2022-06" db="EMBL/GenBank/DDBJ databases">
        <title>Genome sequencing of Brevibacillus sp. BB3-R1.</title>
        <authorList>
            <person name="Heo J."/>
            <person name="Lee D."/>
            <person name="Won M."/>
            <person name="Han B.-H."/>
            <person name="Hong S.-B."/>
            <person name="Kwon S.-W."/>
        </authorList>
    </citation>
    <scope>NUCLEOTIDE SEQUENCE</scope>
    <source>
        <strain evidence="1">BB3-R1</strain>
    </source>
</reference>
<gene>
    <name evidence="1" type="ORF">NDK47_01005</name>
</gene>
<evidence type="ECO:0000313" key="1">
    <source>
        <dbReference type="EMBL" id="USG65968.1"/>
    </source>
</evidence>
<evidence type="ECO:0000313" key="2">
    <source>
        <dbReference type="Proteomes" id="UP001056500"/>
    </source>
</evidence>
<name>A0ABY4WFN7_9BACL</name>
<proteinExistence type="predicted"/>
<dbReference type="RefSeq" id="WP_251873052.1">
    <property type="nucleotide sequence ID" value="NZ_CP098755.1"/>
</dbReference>
<dbReference type="Proteomes" id="UP001056500">
    <property type="component" value="Chromosome"/>
</dbReference>